<dbReference type="GO" id="GO:0016491">
    <property type="term" value="F:oxidoreductase activity"/>
    <property type="evidence" value="ECO:0007669"/>
    <property type="project" value="InterPro"/>
</dbReference>
<evidence type="ECO:0000256" key="1">
    <source>
        <dbReference type="ARBA" id="ARBA00022630"/>
    </source>
</evidence>
<dbReference type="InterPro" id="IPR005025">
    <property type="entry name" value="FMN_Rdtase-like_dom"/>
</dbReference>
<reference evidence="4 5" key="1">
    <citation type="submission" date="2018-05" db="EMBL/GenBank/DDBJ databases">
        <title>Genomic Encyclopedia of Type Strains, Phase IV (KMG-IV): sequencing the most valuable type-strain genomes for metagenomic binning, comparative biology and taxonomic classification.</title>
        <authorList>
            <person name="Goeker M."/>
        </authorList>
    </citation>
    <scope>NUCLEOTIDE SEQUENCE [LARGE SCALE GENOMIC DNA]</scope>
    <source>
        <strain evidence="4 5">DSM 19792</strain>
    </source>
</reference>
<protein>
    <submittedName>
        <fullName evidence="4">Multimeric flavodoxin WrbA</fullName>
    </submittedName>
</protein>
<comment type="caution">
    <text evidence="4">The sequence shown here is derived from an EMBL/GenBank/DDBJ whole genome shotgun (WGS) entry which is preliminary data.</text>
</comment>
<dbReference type="SUPFAM" id="SSF52218">
    <property type="entry name" value="Flavoproteins"/>
    <property type="match status" value="1"/>
</dbReference>
<dbReference type="OrthoDB" id="8445767at2"/>
<proteinExistence type="predicted"/>
<dbReference type="Pfam" id="PF03358">
    <property type="entry name" value="FMN_red"/>
    <property type="match status" value="1"/>
</dbReference>
<organism evidence="4 5">
    <name type="scientific">Undibacterium pigrum</name>
    <dbReference type="NCBI Taxonomy" id="401470"/>
    <lineage>
        <taxon>Bacteria</taxon>
        <taxon>Pseudomonadati</taxon>
        <taxon>Pseudomonadota</taxon>
        <taxon>Betaproteobacteria</taxon>
        <taxon>Burkholderiales</taxon>
        <taxon>Oxalobacteraceae</taxon>
        <taxon>Undibacterium</taxon>
    </lineage>
</organism>
<dbReference type="Proteomes" id="UP000247792">
    <property type="component" value="Unassembled WGS sequence"/>
</dbReference>
<evidence type="ECO:0000256" key="2">
    <source>
        <dbReference type="ARBA" id="ARBA00022643"/>
    </source>
</evidence>
<dbReference type="EMBL" id="QJKB01000002">
    <property type="protein sequence ID" value="PXX45017.1"/>
    <property type="molecule type" value="Genomic_DNA"/>
</dbReference>
<evidence type="ECO:0000259" key="3">
    <source>
        <dbReference type="Pfam" id="PF03358"/>
    </source>
</evidence>
<gene>
    <name evidence="4" type="ORF">DFR42_102229</name>
</gene>
<dbReference type="AlphaFoldDB" id="A0A318JAH1"/>
<dbReference type="PANTHER" id="PTHR43278">
    <property type="entry name" value="NAD(P)H-DEPENDENT FMN-CONTAINING OXIDOREDUCTASE YWQN-RELATED"/>
    <property type="match status" value="1"/>
</dbReference>
<evidence type="ECO:0000313" key="5">
    <source>
        <dbReference type="Proteomes" id="UP000247792"/>
    </source>
</evidence>
<dbReference type="InterPro" id="IPR051796">
    <property type="entry name" value="ISF_SsuE-like"/>
</dbReference>
<feature type="domain" description="NADPH-dependent FMN reductase-like" evidence="3">
    <location>
        <begin position="7"/>
        <end position="143"/>
    </location>
</feature>
<keyword evidence="5" id="KW-1185">Reference proteome</keyword>
<keyword evidence="2" id="KW-0288">FMN</keyword>
<dbReference type="InterPro" id="IPR029039">
    <property type="entry name" value="Flavoprotein-like_sf"/>
</dbReference>
<dbReference type="RefSeq" id="WP_110254497.1">
    <property type="nucleotide sequence ID" value="NZ_QJKB01000002.1"/>
</dbReference>
<dbReference type="Gene3D" id="3.40.50.360">
    <property type="match status" value="1"/>
</dbReference>
<evidence type="ECO:0000313" key="4">
    <source>
        <dbReference type="EMBL" id="PXX45017.1"/>
    </source>
</evidence>
<sequence>MSETSTVIIVGSSRSTGNTAELAIAIASKLKASIIDLNQYQIAPFDYEFRNRDDDFLTLMKQVLSFDRIILATPMYWYAPSAIMKTFMDRISDLLKVEKDLGRQLRSKKAALLGTGCDAIPAACFEQVFQLTFAYLGMAYQGMLYASCEKDFVHDQHLLAIERFTESLHAE</sequence>
<keyword evidence="1" id="KW-0285">Flavoprotein</keyword>
<name>A0A318JAH1_9BURK</name>
<dbReference type="PANTHER" id="PTHR43278:SF4">
    <property type="entry name" value="NAD(P)H-DEPENDENT FMN-CONTAINING OXIDOREDUCTASE YWQN-RELATED"/>
    <property type="match status" value="1"/>
</dbReference>
<accession>A0A318JAH1</accession>